<dbReference type="EMBL" id="DYWV01000267">
    <property type="protein sequence ID" value="HJF40841.1"/>
    <property type="molecule type" value="Genomic_DNA"/>
</dbReference>
<keyword evidence="7 12" id="KW-0560">Oxidoreductase</keyword>
<proteinExistence type="inferred from homology"/>
<dbReference type="PROSITE" id="PS00065">
    <property type="entry name" value="D_2_HYDROXYACID_DH_1"/>
    <property type="match status" value="1"/>
</dbReference>
<dbReference type="InterPro" id="IPR006140">
    <property type="entry name" value="D-isomer_DH_NAD-bd"/>
</dbReference>
<dbReference type="InterPro" id="IPR029753">
    <property type="entry name" value="D-isomer_DH_CS"/>
</dbReference>
<dbReference type="Gene3D" id="3.40.50.720">
    <property type="entry name" value="NAD(P)-binding Rossmann-like Domain"/>
    <property type="match status" value="2"/>
</dbReference>
<dbReference type="UniPathway" id="UPA00135">
    <property type="reaction ID" value="UER00196"/>
</dbReference>
<dbReference type="InterPro" id="IPR006139">
    <property type="entry name" value="D-isomer_2_OHA_DH_cat_dom"/>
</dbReference>
<dbReference type="EC" id="1.1.1.95" evidence="5"/>
<reference evidence="15" key="2">
    <citation type="journal article" date="2018" name="BMC Genomics">
        <title>Whole genome sequencing and function prediction of 133 gut anaerobes isolated from chicken caecum in pure cultures.</title>
        <authorList>
            <person name="Medvecky M."/>
            <person name="Cejkova D."/>
            <person name="Polansky O."/>
            <person name="Karasova D."/>
            <person name="Kubasova T."/>
            <person name="Cizek A."/>
            <person name="Rychlik I."/>
        </authorList>
    </citation>
    <scope>NUCLEOTIDE SEQUENCE</scope>
    <source>
        <strain evidence="15">An149</strain>
    </source>
</reference>
<evidence type="ECO:0000313" key="16">
    <source>
        <dbReference type="Proteomes" id="UP000196258"/>
    </source>
</evidence>
<evidence type="ECO:0000313" key="14">
    <source>
        <dbReference type="EMBL" id="HJF40841.1"/>
    </source>
</evidence>
<evidence type="ECO:0000256" key="10">
    <source>
        <dbReference type="ARBA" id="ARBA00048126"/>
    </source>
</evidence>
<evidence type="ECO:0000256" key="4">
    <source>
        <dbReference type="ARBA" id="ARBA00013001"/>
    </source>
</evidence>
<evidence type="ECO:0000256" key="9">
    <source>
        <dbReference type="ARBA" id="ARBA00030455"/>
    </source>
</evidence>
<feature type="domain" description="ACT" evidence="13">
    <location>
        <begin position="317"/>
        <end position="387"/>
    </location>
</feature>
<evidence type="ECO:0000256" key="1">
    <source>
        <dbReference type="ARBA" id="ARBA00003800"/>
    </source>
</evidence>
<dbReference type="EC" id="1.1.1.399" evidence="4"/>
<dbReference type="PROSITE" id="PS51671">
    <property type="entry name" value="ACT"/>
    <property type="match status" value="1"/>
</dbReference>
<comment type="catalytic activity">
    <reaction evidence="10">
        <text>(R)-2-hydroxyglutarate + NAD(+) = 2-oxoglutarate + NADH + H(+)</text>
        <dbReference type="Rhea" id="RHEA:49612"/>
        <dbReference type="ChEBI" id="CHEBI:15378"/>
        <dbReference type="ChEBI" id="CHEBI:15801"/>
        <dbReference type="ChEBI" id="CHEBI:16810"/>
        <dbReference type="ChEBI" id="CHEBI:57540"/>
        <dbReference type="ChEBI" id="CHEBI:57945"/>
        <dbReference type="EC" id="1.1.1.399"/>
    </reaction>
</comment>
<dbReference type="Pfam" id="PF00389">
    <property type="entry name" value="2-Hacid_dh"/>
    <property type="match status" value="1"/>
</dbReference>
<dbReference type="PANTHER" id="PTHR42938">
    <property type="entry name" value="FORMATE DEHYDROGENASE 1"/>
    <property type="match status" value="1"/>
</dbReference>
<dbReference type="CDD" id="cd04901">
    <property type="entry name" value="ACT_3PGDH"/>
    <property type="match status" value="1"/>
</dbReference>
<dbReference type="EMBL" id="NFLB01000001">
    <property type="protein sequence ID" value="OUQ06495.1"/>
    <property type="molecule type" value="Genomic_DNA"/>
</dbReference>
<gene>
    <name evidence="15" type="ORF">B5E91_00800</name>
    <name evidence="14" type="ORF">K8V91_07945</name>
</gene>
<dbReference type="InterPro" id="IPR002912">
    <property type="entry name" value="ACT_dom"/>
</dbReference>
<dbReference type="RefSeq" id="WP_087253865.1">
    <property type="nucleotide sequence ID" value="NZ_CAJFOD010000013.1"/>
</dbReference>
<evidence type="ECO:0000256" key="6">
    <source>
        <dbReference type="ARBA" id="ARBA00021582"/>
    </source>
</evidence>
<evidence type="ECO:0000313" key="15">
    <source>
        <dbReference type="EMBL" id="OUQ06495.1"/>
    </source>
</evidence>
<dbReference type="InterPro" id="IPR036291">
    <property type="entry name" value="NAD(P)-bd_dom_sf"/>
</dbReference>
<evidence type="ECO:0000256" key="2">
    <source>
        <dbReference type="ARBA" id="ARBA00005216"/>
    </source>
</evidence>
<comment type="pathway">
    <text evidence="2">Amino-acid biosynthesis; L-serine biosynthesis; L-serine from 3-phospho-D-glycerate: step 1/3.</text>
</comment>
<dbReference type="Pfam" id="PF02826">
    <property type="entry name" value="2-Hacid_dh_C"/>
    <property type="match status" value="1"/>
</dbReference>
<evidence type="ECO:0000256" key="8">
    <source>
        <dbReference type="ARBA" id="ARBA00023027"/>
    </source>
</evidence>
<evidence type="ECO:0000256" key="5">
    <source>
        <dbReference type="ARBA" id="ARBA00013143"/>
    </source>
</evidence>
<dbReference type="Proteomes" id="UP000749320">
    <property type="component" value="Unassembled WGS sequence"/>
</dbReference>
<dbReference type="InterPro" id="IPR029752">
    <property type="entry name" value="D-isomer_DH_CS1"/>
</dbReference>
<dbReference type="PROSITE" id="PS00671">
    <property type="entry name" value="D_2_HYDROXYACID_DH_3"/>
    <property type="match status" value="1"/>
</dbReference>
<dbReference type="SUPFAM" id="SSF55021">
    <property type="entry name" value="ACT-like"/>
    <property type="match status" value="1"/>
</dbReference>
<dbReference type="GO" id="GO:0004617">
    <property type="term" value="F:phosphoglycerate dehydrogenase activity"/>
    <property type="evidence" value="ECO:0007669"/>
    <property type="project" value="UniProtKB-EC"/>
</dbReference>
<dbReference type="GO" id="GO:0051287">
    <property type="term" value="F:NAD binding"/>
    <property type="evidence" value="ECO:0007669"/>
    <property type="project" value="InterPro"/>
</dbReference>
<dbReference type="SUPFAM" id="SSF51735">
    <property type="entry name" value="NAD(P)-binding Rossmann-fold domains"/>
    <property type="match status" value="1"/>
</dbReference>
<name>A0A1Y4EH38_9FIRM</name>
<comment type="catalytic activity">
    <reaction evidence="11">
        <text>(2R)-3-phosphoglycerate + NAD(+) = 3-phosphooxypyruvate + NADH + H(+)</text>
        <dbReference type="Rhea" id="RHEA:12641"/>
        <dbReference type="ChEBI" id="CHEBI:15378"/>
        <dbReference type="ChEBI" id="CHEBI:18110"/>
        <dbReference type="ChEBI" id="CHEBI:57540"/>
        <dbReference type="ChEBI" id="CHEBI:57945"/>
        <dbReference type="ChEBI" id="CHEBI:58272"/>
        <dbReference type="EC" id="1.1.1.95"/>
    </reaction>
</comment>
<evidence type="ECO:0000256" key="3">
    <source>
        <dbReference type="ARBA" id="ARBA00005854"/>
    </source>
</evidence>
<accession>A0A1Y4EH38</accession>
<dbReference type="Gene3D" id="3.30.70.260">
    <property type="match status" value="1"/>
</dbReference>
<reference evidence="14" key="3">
    <citation type="journal article" date="2021" name="PeerJ">
        <title>Extensive microbial diversity within the chicken gut microbiome revealed by metagenomics and culture.</title>
        <authorList>
            <person name="Gilroy R."/>
            <person name="Ravi A."/>
            <person name="Getino M."/>
            <person name="Pursley I."/>
            <person name="Horton D.L."/>
            <person name="Alikhan N.F."/>
            <person name="Baker D."/>
            <person name="Gharbi K."/>
            <person name="Hall N."/>
            <person name="Watson M."/>
            <person name="Adriaenssens E.M."/>
            <person name="Foster-Nyarko E."/>
            <person name="Jarju S."/>
            <person name="Secka A."/>
            <person name="Antonio M."/>
            <person name="Oren A."/>
            <person name="Chaudhuri R.R."/>
            <person name="La Ragione R."/>
            <person name="Hildebrand F."/>
            <person name="Pallen M.J."/>
        </authorList>
    </citation>
    <scope>NUCLEOTIDE SEQUENCE</scope>
    <source>
        <strain evidence="14">CHK193-16274</strain>
    </source>
</reference>
<dbReference type="PANTHER" id="PTHR42938:SF47">
    <property type="entry name" value="HYDROXYPYRUVATE REDUCTASE"/>
    <property type="match status" value="1"/>
</dbReference>
<organism evidence="15 16">
    <name type="scientific">Thomasclavelia spiroformis</name>
    <dbReference type="NCBI Taxonomy" id="29348"/>
    <lineage>
        <taxon>Bacteria</taxon>
        <taxon>Bacillati</taxon>
        <taxon>Bacillota</taxon>
        <taxon>Erysipelotrichia</taxon>
        <taxon>Erysipelotrichales</taxon>
        <taxon>Coprobacillaceae</taxon>
        <taxon>Thomasclavelia</taxon>
    </lineage>
</organism>
<reference evidence="16" key="1">
    <citation type="submission" date="2017-04" db="EMBL/GenBank/DDBJ databases">
        <title>Function of individual gut microbiota members based on whole genome sequencing of pure cultures obtained from chicken caecum.</title>
        <authorList>
            <person name="Medvecky M."/>
            <person name="Cejkova D."/>
            <person name="Polansky O."/>
            <person name="Karasova D."/>
            <person name="Kubasova T."/>
            <person name="Cizek A."/>
            <person name="Rychlik I."/>
        </authorList>
    </citation>
    <scope>NUCLEOTIDE SEQUENCE [LARGE SCALE GENOMIC DNA]</scope>
    <source>
        <strain evidence="16">An149</strain>
    </source>
</reference>
<reference evidence="14" key="4">
    <citation type="submission" date="2021-09" db="EMBL/GenBank/DDBJ databases">
        <authorList>
            <person name="Gilroy R."/>
        </authorList>
    </citation>
    <scope>NUCLEOTIDE SEQUENCE</scope>
    <source>
        <strain evidence="14">CHK193-16274</strain>
    </source>
</reference>
<dbReference type="InterPro" id="IPR045865">
    <property type="entry name" value="ACT-like_dom_sf"/>
</dbReference>
<dbReference type="Proteomes" id="UP000196258">
    <property type="component" value="Unassembled WGS sequence"/>
</dbReference>
<evidence type="ECO:0000256" key="7">
    <source>
        <dbReference type="ARBA" id="ARBA00023002"/>
    </source>
</evidence>
<protein>
    <recommendedName>
        <fullName evidence="6">D-3-phosphoglycerate dehydrogenase</fullName>
        <ecNumber evidence="4">1.1.1.399</ecNumber>
        <ecNumber evidence="5">1.1.1.95</ecNumber>
    </recommendedName>
    <alternativeName>
        <fullName evidence="9">2-oxoglutarate reductase</fullName>
    </alternativeName>
</protein>
<keyword evidence="8" id="KW-0520">NAD</keyword>
<comment type="caution">
    <text evidence="15">The sequence shown here is derived from an EMBL/GenBank/DDBJ whole genome shotgun (WGS) entry which is preliminary data.</text>
</comment>
<dbReference type="SUPFAM" id="SSF52283">
    <property type="entry name" value="Formate/glycerate dehydrogenase catalytic domain-like"/>
    <property type="match status" value="1"/>
</dbReference>
<dbReference type="AlphaFoldDB" id="A0A1Y4EH38"/>
<evidence type="ECO:0000259" key="13">
    <source>
        <dbReference type="PROSITE" id="PS51671"/>
    </source>
</evidence>
<sequence length="388" mass="42592">MYNIKLLNKISKVGLDNFDENYTYSEDMTNEDAILVRSASLHDYNFGKNLKAIARAGAGVNNIPIDKCSENGIVVFNTPGANANAVKELVLCALFLSSRKIVESIRWVDTLKDDENIAKTAEKGKSNFVGPEIEGKKLGVIGLGAIGVNVANAAIKLGMTVMGYDPYIGVNAAWALSKHAKQAKTLEEIYRECDYITIHVPSNEETKGFMNEEAFALMKDGVRILNFARGDLVNNEDLLVNVASGKISKYISDFAAPELIGKENIIILPHLGASTPESEDNCAKMAVNEIKEYLENGNIINSVNFPGVNQARVSKVRLCIINKNVPNILASISKLFADYNLNIENMVNRSRGEYAYTLIDTNDDVCEDIVEKIESSKGIISVRSIIEK</sequence>
<comment type="similarity">
    <text evidence="3 12">Belongs to the D-isomer specific 2-hydroxyacid dehydrogenase family.</text>
</comment>
<evidence type="ECO:0000256" key="11">
    <source>
        <dbReference type="ARBA" id="ARBA00048731"/>
    </source>
</evidence>
<evidence type="ECO:0000256" key="12">
    <source>
        <dbReference type="RuleBase" id="RU003719"/>
    </source>
</evidence>
<comment type="function">
    <text evidence="1">Catalyzes the reversible oxidation of 3-phospho-D-glycerate to 3-phosphonooxypyruvate, the first step of the phosphorylated L-serine biosynthesis pathway. Also catalyzes the reversible oxidation of 2-hydroxyglutarate to 2-oxoglutarate.</text>
</comment>
<dbReference type="CDD" id="cd12174">
    <property type="entry name" value="PGDH_like_3"/>
    <property type="match status" value="1"/>
</dbReference>